<dbReference type="AlphaFoldDB" id="A0A314U7N9"/>
<evidence type="ECO:0000313" key="1">
    <source>
        <dbReference type="EMBL" id="PQM33261.1"/>
    </source>
</evidence>
<accession>A0A314U7N9</accession>
<comment type="caution">
    <text evidence="1">The sequence shown here is derived from an EMBL/GenBank/DDBJ whole genome shotgun (WGS) entry which is preliminary data.</text>
</comment>
<sequence length="98" mass="10666">MYVLSYDVQPTNTNIHDTEDVDDGCSNELKADVRVVGDKVALQAASGVVTTTLQLDNMEETLKFKRFNKVENNPAQVVVTEAVVVFVAPHLSTTIASV</sequence>
<keyword evidence="2" id="KW-1185">Reference proteome</keyword>
<reference evidence="1 2" key="1">
    <citation type="submission" date="2018-02" db="EMBL/GenBank/DDBJ databases">
        <title>Draft genome of wild Prunus yedoensis var. nudiflora.</title>
        <authorList>
            <person name="Baek S."/>
            <person name="Kim J.-H."/>
            <person name="Choi K."/>
            <person name="Kim G.-B."/>
            <person name="Cho A."/>
            <person name="Jang H."/>
            <person name="Shin C.-H."/>
            <person name="Yu H.-J."/>
            <person name="Mun J.-H."/>
        </authorList>
    </citation>
    <scope>NUCLEOTIDE SEQUENCE [LARGE SCALE GENOMIC DNA]</scope>
    <source>
        <strain evidence="2">cv. Jeju island</strain>
        <tissue evidence="1">Leaf</tissue>
    </source>
</reference>
<name>A0A314U7N9_PRUYE</name>
<protein>
    <submittedName>
        <fullName evidence="1">Uncharacterized protein</fullName>
    </submittedName>
</protein>
<gene>
    <name evidence="1" type="ORF">Pyn_24953</name>
</gene>
<dbReference type="Proteomes" id="UP000250321">
    <property type="component" value="Unassembled WGS sequence"/>
</dbReference>
<organism evidence="1 2">
    <name type="scientific">Prunus yedoensis var. nudiflora</name>
    <dbReference type="NCBI Taxonomy" id="2094558"/>
    <lineage>
        <taxon>Eukaryota</taxon>
        <taxon>Viridiplantae</taxon>
        <taxon>Streptophyta</taxon>
        <taxon>Embryophyta</taxon>
        <taxon>Tracheophyta</taxon>
        <taxon>Spermatophyta</taxon>
        <taxon>Magnoliopsida</taxon>
        <taxon>eudicotyledons</taxon>
        <taxon>Gunneridae</taxon>
        <taxon>Pentapetalae</taxon>
        <taxon>rosids</taxon>
        <taxon>fabids</taxon>
        <taxon>Rosales</taxon>
        <taxon>Rosaceae</taxon>
        <taxon>Amygdaloideae</taxon>
        <taxon>Amygdaleae</taxon>
        <taxon>Prunus</taxon>
    </lineage>
</organism>
<dbReference type="EMBL" id="PJQY01003948">
    <property type="protein sequence ID" value="PQM33261.1"/>
    <property type="molecule type" value="Genomic_DNA"/>
</dbReference>
<evidence type="ECO:0000313" key="2">
    <source>
        <dbReference type="Proteomes" id="UP000250321"/>
    </source>
</evidence>
<proteinExistence type="predicted"/>